<dbReference type="Pfam" id="PF04000">
    <property type="entry name" value="Sas10_Utp3"/>
    <property type="match status" value="1"/>
</dbReference>
<dbReference type="PANTHER" id="PTHR13237:SF9">
    <property type="entry name" value="NEUROGUIDIN"/>
    <property type="match status" value="1"/>
</dbReference>
<feature type="compositionally biased region" description="Basic residues" evidence="1">
    <location>
        <begin position="322"/>
        <end position="331"/>
    </location>
</feature>
<sequence length="331" mass="37289">MDVINRSLVSALDSLPKNINPTSEGVSLVSLKTQLLLSYVQKLAFLILVKLEGKSYLEFQNVVEKLVRLRLEIEKVRPLENRIQYSLDKLLRAAERKEELESLSTSGLDGGINQEDTDSLKLHYKPNLVGLESDEEEAPAAKGTDKKSNKKDAASEEVTSEDDEDESKKDGVYRPPRIRAVTMDDEKKTRRRPNQLVDEFVSSDLSSLPQSMPSVGSNLERGGRVIHADERELEKMRERADYEESNYTRLPKLSKKELKNVKKPKKPGFGGEDWSLLDRSFNSDAFASRKLDLSSRANKRGASDASEGASGSGQSRMGDAYRKRRKSLKRR</sequence>
<accession>A0AAE9WG50</accession>
<organism evidence="2 3">
    <name type="scientific">Schizosaccharomyces osmophilus</name>
    <dbReference type="NCBI Taxonomy" id="2545709"/>
    <lineage>
        <taxon>Eukaryota</taxon>
        <taxon>Fungi</taxon>
        <taxon>Dikarya</taxon>
        <taxon>Ascomycota</taxon>
        <taxon>Taphrinomycotina</taxon>
        <taxon>Schizosaccharomycetes</taxon>
        <taxon>Schizosaccharomycetales</taxon>
        <taxon>Schizosaccharomycetaceae</taxon>
        <taxon>Schizosaccharomyces</taxon>
    </lineage>
</organism>
<dbReference type="GeneID" id="80876898"/>
<evidence type="ECO:0000313" key="3">
    <source>
        <dbReference type="Proteomes" id="UP001212411"/>
    </source>
</evidence>
<protein>
    <submittedName>
        <fullName evidence="2">U3 snoRNP-associated protein Lcp5</fullName>
    </submittedName>
</protein>
<evidence type="ECO:0000256" key="1">
    <source>
        <dbReference type="SAM" id="MobiDB-lite"/>
    </source>
</evidence>
<dbReference type="InterPro" id="IPR007146">
    <property type="entry name" value="Sas10/Utp3/C1D"/>
</dbReference>
<feature type="region of interest" description="Disordered" evidence="1">
    <location>
        <begin position="288"/>
        <end position="331"/>
    </location>
</feature>
<dbReference type="GO" id="GO:0000462">
    <property type="term" value="P:maturation of SSU-rRNA from tricistronic rRNA transcript (SSU-rRNA, 5.8S rRNA, LSU-rRNA)"/>
    <property type="evidence" value="ECO:0007669"/>
    <property type="project" value="TreeGrafter"/>
</dbReference>
<keyword evidence="3" id="KW-1185">Reference proteome</keyword>
<dbReference type="AlphaFoldDB" id="A0AAE9WG50"/>
<reference evidence="2 3" key="1">
    <citation type="journal article" date="2023" name="G3 (Bethesda)">
        <title>A high-quality reference genome for the fission yeast Schizosaccharomyces osmophilus.</title>
        <authorList>
            <person name="Jia G.S."/>
            <person name="Zhang W.C."/>
            <person name="Liang Y."/>
            <person name="Liu X.H."/>
            <person name="Rhind N."/>
            <person name="Pidoux A."/>
            <person name="Brysch-Herzberg M."/>
            <person name="Du L.L."/>
        </authorList>
    </citation>
    <scope>NUCLEOTIDE SEQUENCE [LARGE SCALE GENOMIC DNA]</scope>
    <source>
        <strain evidence="2 3">CBS 15793</strain>
    </source>
</reference>
<feature type="compositionally biased region" description="Low complexity" evidence="1">
    <location>
        <begin position="303"/>
        <end position="313"/>
    </location>
</feature>
<dbReference type="GO" id="GO:0032040">
    <property type="term" value="C:small-subunit processome"/>
    <property type="evidence" value="ECO:0007669"/>
    <property type="project" value="TreeGrafter"/>
</dbReference>
<dbReference type="RefSeq" id="XP_056038411.1">
    <property type="nucleotide sequence ID" value="XM_056182209.1"/>
</dbReference>
<feature type="compositionally biased region" description="Basic and acidic residues" evidence="1">
    <location>
        <begin position="221"/>
        <end position="242"/>
    </location>
</feature>
<proteinExistence type="predicted"/>
<dbReference type="PANTHER" id="PTHR13237">
    <property type="entry name" value="SOMETHING ABOUT SILENCING PROTEIN 10-RELATED"/>
    <property type="match status" value="1"/>
</dbReference>
<feature type="compositionally biased region" description="Polar residues" evidence="1">
    <location>
        <begin position="203"/>
        <end position="217"/>
    </location>
</feature>
<feature type="compositionally biased region" description="Basic and acidic residues" evidence="1">
    <location>
        <begin position="143"/>
        <end position="154"/>
    </location>
</feature>
<evidence type="ECO:0000313" key="2">
    <source>
        <dbReference type="EMBL" id="WBW74168.1"/>
    </source>
</evidence>
<dbReference type="EMBL" id="CP115612">
    <property type="protein sequence ID" value="WBW74168.1"/>
    <property type="molecule type" value="Genomic_DNA"/>
</dbReference>
<name>A0AAE9WG50_9SCHI</name>
<gene>
    <name evidence="2" type="primary">lcp5</name>
    <name evidence="2" type="ORF">SOMG_03419</name>
</gene>
<feature type="region of interest" description="Disordered" evidence="1">
    <location>
        <begin position="128"/>
        <end position="276"/>
    </location>
</feature>
<dbReference type="KEGG" id="som:SOMG_03419"/>
<dbReference type="Proteomes" id="UP001212411">
    <property type="component" value="Chromosome 2"/>
</dbReference>